<proteinExistence type="predicted"/>
<protein>
    <recommendedName>
        <fullName evidence="4">Transmembrane protein</fullName>
    </recommendedName>
</protein>
<sequence length="215" mass="22373">MPSFRTISLFFVASLASLSFTSAAPQYTPPTDVHYEGVPSGCDAGCMAKSYPVPVILADIKAKIAPKLEEIHALAEVKVDTIKPIVADITVVIDDAAAKVKAYVDAKVDLKAALAANAEGGAAVTVDVLVRTFISLVASIVVCIKAALKVAVKGELDLVIKIFATLCVRLAFLLQVCCQLVVGLAVSLAIQLTAFIALCVELGISASVDFLKVAA</sequence>
<comment type="caution">
    <text evidence="2">The sequence shown here is derived from an EMBL/GenBank/DDBJ whole genome shotgun (WGS) entry which is preliminary data.</text>
</comment>
<organism evidence="2 3">
    <name type="scientific">Marasmius tenuissimus</name>
    <dbReference type="NCBI Taxonomy" id="585030"/>
    <lineage>
        <taxon>Eukaryota</taxon>
        <taxon>Fungi</taxon>
        <taxon>Dikarya</taxon>
        <taxon>Basidiomycota</taxon>
        <taxon>Agaricomycotina</taxon>
        <taxon>Agaricomycetes</taxon>
        <taxon>Agaricomycetidae</taxon>
        <taxon>Agaricales</taxon>
        <taxon>Marasmiineae</taxon>
        <taxon>Marasmiaceae</taxon>
        <taxon>Marasmius</taxon>
    </lineage>
</organism>
<evidence type="ECO:0000313" key="3">
    <source>
        <dbReference type="Proteomes" id="UP001437256"/>
    </source>
</evidence>
<feature type="signal peptide" evidence="1">
    <location>
        <begin position="1"/>
        <end position="23"/>
    </location>
</feature>
<keyword evidence="3" id="KW-1185">Reference proteome</keyword>
<keyword evidence="1" id="KW-0732">Signal</keyword>
<dbReference type="EMBL" id="JBBXMP010000033">
    <property type="protein sequence ID" value="KAL0066684.1"/>
    <property type="molecule type" value="Genomic_DNA"/>
</dbReference>
<dbReference type="Proteomes" id="UP001437256">
    <property type="component" value="Unassembled WGS sequence"/>
</dbReference>
<reference evidence="2 3" key="1">
    <citation type="submission" date="2024-05" db="EMBL/GenBank/DDBJ databases">
        <title>A draft genome resource for the thread blight pathogen Marasmius tenuissimus strain MS-2.</title>
        <authorList>
            <person name="Yulfo-Soto G.E."/>
            <person name="Baruah I.K."/>
            <person name="Amoako-Attah I."/>
            <person name="Bukari Y."/>
            <person name="Meinhardt L.W."/>
            <person name="Bailey B.A."/>
            <person name="Cohen S.P."/>
        </authorList>
    </citation>
    <scope>NUCLEOTIDE SEQUENCE [LARGE SCALE GENOMIC DNA]</scope>
    <source>
        <strain evidence="2 3">MS-2</strain>
    </source>
</reference>
<evidence type="ECO:0008006" key="4">
    <source>
        <dbReference type="Google" id="ProtNLM"/>
    </source>
</evidence>
<evidence type="ECO:0000256" key="1">
    <source>
        <dbReference type="SAM" id="SignalP"/>
    </source>
</evidence>
<evidence type="ECO:0000313" key="2">
    <source>
        <dbReference type="EMBL" id="KAL0066684.1"/>
    </source>
</evidence>
<gene>
    <name evidence="2" type="ORF">AAF712_006287</name>
</gene>
<feature type="chain" id="PRO_5047207862" description="Transmembrane protein" evidence="1">
    <location>
        <begin position="24"/>
        <end position="215"/>
    </location>
</feature>
<name>A0ABR3A0X5_9AGAR</name>
<accession>A0ABR3A0X5</accession>